<keyword evidence="1" id="KW-1133">Transmembrane helix</keyword>
<keyword evidence="1" id="KW-0812">Transmembrane</keyword>
<evidence type="ECO:0000313" key="2">
    <source>
        <dbReference type="EMBL" id="MBW83139.1"/>
    </source>
</evidence>
<accession>A0A2P2IPJ4</accession>
<feature type="transmembrane region" description="Helical" evidence="1">
    <location>
        <begin position="20"/>
        <end position="38"/>
    </location>
</feature>
<proteinExistence type="predicted"/>
<dbReference type="EMBL" id="GGEC01002656">
    <property type="protein sequence ID" value="MBW83139.1"/>
    <property type="molecule type" value="Transcribed_RNA"/>
</dbReference>
<sequence>MLVEIFLFIESLLTVTASPFIYIFMDLVLFLISVHVILRVKPTPT</sequence>
<reference evidence="2" key="1">
    <citation type="submission" date="2018-02" db="EMBL/GenBank/DDBJ databases">
        <title>Rhizophora mucronata_Transcriptome.</title>
        <authorList>
            <person name="Meera S.P."/>
            <person name="Sreeshan A."/>
            <person name="Augustine A."/>
        </authorList>
    </citation>
    <scope>NUCLEOTIDE SEQUENCE</scope>
    <source>
        <tissue evidence="2">Leaf</tissue>
    </source>
</reference>
<protein>
    <submittedName>
        <fullName evidence="2">Uncharacterized protein LOC8260317</fullName>
    </submittedName>
</protein>
<dbReference type="AlphaFoldDB" id="A0A2P2IPJ4"/>
<name>A0A2P2IPJ4_RHIMU</name>
<organism evidence="2">
    <name type="scientific">Rhizophora mucronata</name>
    <name type="common">Asiatic mangrove</name>
    <dbReference type="NCBI Taxonomy" id="61149"/>
    <lineage>
        <taxon>Eukaryota</taxon>
        <taxon>Viridiplantae</taxon>
        <taxon>Streptophyta</taxon>
        <taxon>Embryophyta</taxon>
        <taxon>Tracheophyta</taxon>
        <taxon>Spermatophyta</taxon>
        <taxon>Magnoliopsida</taxon>
        <taxon>eudicotyledons</taxon>
        <taxon>Gunneridae</taxon>
        <taxon>Pentapetalae</taxon>
        <taxon>rosids</taxon>
        <taxon>fabids</taxon>
        <taxon>Malpighiales</taxon>
        <taxon>Rhizophoraceae</taxon>
        <taxon>Rhizophora</taxon>
    </lineage>
</organism>
<keyword evidence="1" id="KW-0472">Membrane</keyword>
<evidence type="ECO:0000256" key="1">
    <source>
        <dbReference type="SAM" id="Phobius"/>
    </source>
</evidence>